<gene>
    <name evidence="2" type="ORF">NCTC5386_00223</name>
</gene>
<protein>
    <submittedName>
        <fullName evidence="2">Chromosome assembly-related protein</fullName>
    </submittedName>
</protein>
<proteinExistence type="predicted"/>
<dbReference type="AlphaFoldDB" id="A0A4U9XH17"/>
<evidence type="ECO:0000313" key="2">
    <source>
        <dbReference type="EMBL" id="VTS12413.1"/>
    </source>
</evidence>
<organism evidence="2 3">
    <name type="scientific">Streptococcus pseudoporcinus</name>
    <dbReference type="NCBI Taxonomy" id="361101"/>
    <lineage>
        <taxon>Bacteria</taxon>
        <taxon>Bacillati</taxon>
        <taxon>Bacillota</taxon>
        <taxon>Bacilli</taxon>
        <taxon>Lactobacillales</taxon>
        <taxon>Streptococcaceae</taxon>
        <taxon>Streptococcus</taxon>
    </lineage>
</organism>
<dbReference type="Proteomes" id="UP000394068">
    <property type="component" value="Unassembled WGS sequence"/>
</dbReference>
<accession>A0A4U9XH17</accession>
<dbReference type="EMBL" id="CABEHT010000001">
    <property type="protein sequence ID" value="VTS12413.1"/>
    <property type="molecule type" value="Genomic_DNA"/>
</dbReference>
<dbReference type="RefSeq" id="WP_077322973.1">
    <property type="nucleotide sequence ID" value="NZ_CABEHT010000001.1"/>
</dbReference>
<keyword evidence="1" id="KW-0732">Signal</keyword>
<feature type="signal peptide" evidence="1">
    <location>
        <begin position="1"/>
        <end position="22"/>
    </location>
</feature>
<reference evidence="2 3" key="1">
    <citation type="submission" date="2019-05" db="EMBL/GenBank/DDBJ databases">
        <authorList>
            <consortium name="Pathogen Informatics"/>
        </authorList>
    </citation>
    <scope>NUCLEOTIDE SEQUENCE [LARGE SCALE GENOMIC DNA]</scope>
    <source>
        <strain evidence="2 3">NCTC5386</strain>
    </source>
</reference>
<evidence type="ECO:0000256" key="1">
    <source>
        <dbReference type="SAM" id="SignalP"/>
    </source>
</evidence>
<name>A0A4U9XH17_9STRE</name>
<sequence length="202" mass="23387">MMNLKYFKSLSLITLLSLSAFAGTYQAKTYADDTIHSSSLNINVKSVEKKLADADKEAEPIYSKMDKIQKRIKTIRADKLTSYEKSLTKKINTLNEKHQQLLETFYSQLGDKRWHSKTEALDLVSKSNLSHSDKSRLNSYFKDYYAYQGELNQKYHNFKKLTRSQENKLKTLTQKADAIYKKHGITKDILKAYYAQKGMTAD</sequence>
<feature type="chain" id="PRO_5039194362" evidence="1">
    <location>
        <begin position="23"/>
        <end position="202"/>
    </location>
</feature>
<evidence type="ECO:0000313" key="3">
    <source>
        <dbReference type="Proteomes" id="UP000394068"/>
    </source>
</evidence>